<dbReference type="GO" id="GO:0005737">
    <property type="term" value="C:cytoplasm"/>
    <property type="evidence" value="ECO:0007669"/>
    <property type="project" value="TreeGrafter"/>
</dbReference>
<dbReference type="InterPro" id="IPR003607">
    <property type="entry name" value="HD/PDEase_dom"/>
</dbReference>
<evidence type="ECO:0000256" key="2">
    <source>
        <dbReference type="ARBA" id="ARBA00001936"/>
    </source>
</evidence>
<dbReference type="Proteomes" id="UP000228596">
    <property type="component" value="Unassembled WGS sequence"/>
</dbReference>
<comment type="catalytic activity">
    <reaction evidence="1">
        <text>a 2'-deoxyribonucleoside 5'-phosphate + H2O = a 2'-deoxyribonucleoside + phosphate</text>
        <dbReference type="Rhea" id="RHEA:36167"/>
        <dbReference type="ChEBI" id="CHEBI:15377"/>
        <dbReference type="ChEBI" id="CHEBI:18274"/>
        <dbReference type="ChEBI" id="CHEBI:43474"/>
        <dbReference type="ChEBI" id="CHEBI:65317"/>
        <dbReference type="EC" id="3.1.3.89"/>
    </reaction>
</comment>
<comment type="subunit">
    <text evidence="4">Homodimer.</text>
</comment>
<dbReference type="InterPro" id="IPR006674">
    <property type="entry name" value="HD_domain"/>
</dbReference>
<keyword evidence="7" id="KW-0378">Hydrolase</keyword>
<sequence length="202" mass="24201">MSKRDTEFIFETGALKFVKRSWQQFFSIPVQNVSEHTFRIMWLALLISRMEFFGRNKKCNISEEKIMKMVLVHDIAESRMGDTNLVSRRYCKQDEQLAMNDILDKTQFKKDFLSIYKEFNERKSWEAKIVKDADNLDVDIECEELKSRGAEIPKEWTKFRKKVCQDFYTQSARLLSKKVKQADPNDWHQFGRNRFNSGDWKK</sequence>
<evidence type="ECO:0000256" key="4">
    <source>
        <dbReference type="ARBA" id="ARBA00011738"/>
    </source>
</evidence>
<name>A0A2M6WWZ3_9BACT</name>
<evidence type="ECO:0000256" key="7">
    <source>
        <dbReference type="ARBA" id="ARBA00022801"/>
    </source>
</evidence>
<feature type="domain" description="HD/PDEase" evidence="8">
    <location>
        <begin position="29"/>
        <end position="148"/>
    </location>
</feature>
<protein>
    <recommendedName>
        <fullName evidence="5">5'-deoxynucleotidase</fullName>
        <ecNumber evidence="5">3.1.3.89</ecNumber>
    </recommendedName>
</protein>
<evidence type="ECO:0000256" key="5">
    <source>
        <dbReference type="ARBA" id="ARBA00012964"/>
    </source>
</evidence>
<comment type="caution">
    <text evidence="9">The sequence shown here is derived from an EMBL/GenBank/DDBJ whole genome shotgun (WGS) entry which is preliminary data.</text>
</comment>
<gene>
    <name evidence="9" type="ORF">COT77_02195</name>
</gene>
<proteinExistence type="predicted"/>
<dbReference type="EC" id="3.1.3.89" evidence="5"/>
<comment type="cofactor">
    <cofactor evidence="3">
        <name>Co(2+)</name>
        <dbReference type="ChEBI" id="CHEBI:48828"/>
    </cofactor>
</comment>
<organism evidence="9 10">
    <name type="scientific">Candidatus Berkelbacteria bacterium CG10_big_fil_rev_8_21_14_0_10_41_12</name>
    <dbReference type="NCBI Taxonomy" id="1974513"/>
    <lineage>
        <taxon>Bacteria</taxon>
        <taxon>Candidatus Berkelbacteria</taxon>
    </lineage>
</organism>
<comment type="cofactor">
    <cofactor evidence="2">
        <name>Mn(2+)</name>
        <dbReference type="ChEBI" id="CHEBI:29035"/>
    </cofactor>
</comment>
<dbReference type="Gene3D" id="1.10.3210.10">
    <property type="entry name" value="Hypothetical protein af1432"/>
    <property type="match status" value="1"/>
</dbReference>
<dbReference type="Pfam" id="PF13023">
    <property type="entry name" value="HD_3"/>
    <property type="match status" value="1"/>
</dbReference>
<evidence type="ECO:0000313" key="9">
    <source>
        <dbReference type="EMBL" id="PIT97297.1"/>
    </source>
</evidence>
<evidence type="ECO:0000313" key="10">
    <source>
        <dbReference type="Proteomes" id="UP000228596"/>
    </source>
</evidence>
<dbReference type="GO" id="GO:0002953">
    <property type="term" value="F:5'-deoxynucleotidase activity"/>
    <property type="evidence" value="ECO:0007669"/>
    <property type="project" value="UniProtKB-EC"/>
</dbReference>
<evidence type="ECO:0000259" key="8">
    <source>
        <dbReference type="SMART" id="SM00471"/>
    </source>
</evidence>
<dbReference type="SMART" id="SM00471">
    <property type="entry name" value="HDc"/>
    <property type="match status" value="1"/>
</dbReference>
<accession>A0A2M6WWZ3</accession>
<keyword evidence="6" id="KW-0479">Metal-binding</keyword>
<dbReference type="CDD" id="cd00077">
    <property type="entry name" value="HDc"/>
    <property type="match status" value="1"/>
</dbReference>
<evidence type="ECO:0000256" key="1">
    <source>
        <dbReference type="ARBA" id="ARBA00001638"/>
    </source>
</evidence>
<evidence type="ECO:0000256" key="3">
    <source>
        <dbReference type="ARBA" id="ARBA00001941"/>
    </source>
</evidence>
<dbReference type="PANTHER" id="PTHR11845:SF13">
    <property type="entry name" value="5'-DEOXYNUCLEOTIDASE HDDC2"/>
    <property type="match status" value="1"/>
</dbReference>
<dbReference type="EMBL" id="PEZV01000022">
    <property type="protein sequence ID" value="PIT97297.1"/>
    <property type="molecule type" value="Genomic_DNA"/>
</dbReference>
<reference evidence="10" key="1">
    <citation type="submission" date="2017-09" db="EMBL/GenBank/DDBJ databases">
        <title>Depth-based differentiation of microbial function through sediment-hosted aquifers and enrichment of novel symbionts in the deep terrestrial subsurface.</title>
        <authorList>
            <person name="Probst A.J."/>
            <person name="Ladd B."/>
            <person name="Jarett J.K."/>
            <person name="Geller-Mcgrath D.E."/>
            <person name="Sieber C.M.K."/>
            <person name="Emerson J.B."/>
            <person name="Anantharaman K."/>
            <person name="Thomas B.C."/>
            <person name="Malmstrom R."/>
            <person name="Stieglmeier M."/>
            <person name="Klingl A."/>
            <person name="Woyke T."/>
            <person name="Ryan C.M."/>
            <person name="Banfield J.F."/>
        </authorList>
    </citation>
    <scope>NUCLEOTIDE SEQUENCE [LARGE SCALE GENOMIC DNA]</scope>
</reference>
<dbReference type="GO" id="GO:0046872">
    <property type="term" value="F:metal ion binding"/>
    <property type="evidence" value="ECO:0007669"/>
    <property type="project" value="UniProtKB-KW"/>
</dbReference>
<dbReference type="PANTHER" id="PTHR11845">
    <property type="entry name" value="5'-DEOXYNUCLEOTIDASE HDDC2"/>
    <property type="match status" value="1"/>
</dbReference>
<dbReference type="AlphaFoldDB" id="A0A2M6WWZ3"/>
<dbReference type="SUPFAM" id="SSF109604">
    <property type="entry name" value="HD-domain/PDEase-like"/>
    <property type="match status" value="1"/>
</dbReference>
<evidence type="ECO:0000256" key="6">
    <source>
        <dbReference type="ARBA" id="ARBA00022723"/>
    </source>
</evidence>
<dbReference type="InterPro" id="IPR039356">
    <property type="entry name" value="YfbR/HDDC2"/>
</dbReference>